<comment type="caution">
    <text evidence="3">The sequence shown here is derived from an EMBL/GenBank/DDBJ whole genome shotgun (WGS) entry which is preliminary data.</text>
</comment>
<name>A0ABU5ZRY1_9FLAO</name>
<keyword evidence="1" id="KW-0812">Transmembrane</keyword>
<keyword evidence="1" id="KW-1133">Transmembrane helix</keyword>
<evidence type="ECO:0000256" key="1">
    <source>
        <dbReference type="SAM" id="Phobius"/>
    </source>
</evidence>
<keyword evidence="4" id="KW-1185">Reference proteome</keyword>
<dbReference type="PANTHER" id="PTHR28008:SF1">
    <property type="entry name" value="DOMAIN PROTEIN, PUTATIVE (AFU_ORTHOLOGUE AFUA_3G10980)-RELATED"/>
    <property type="match status" value="1"/>
</dbReference>
<feature type="transmembrane region" description="Helical" evidence="1">
    <location>
        <begin position="12"/>
        <end position="33"/>
    </location>
</feature>
<organism evidence="3 4">
    <name type="scientific">Aquimarina gracilis</name>
    <dbReference type="NCBI Taxonomy" id="874422"/>
    <lineage>
        <taxon>Bacteria</taxon>
        <taxon>Pseudomonadati</taxon>
        <taxon>Bacteroidota</taxon>
        <taxon>Flavobacteriia</taxon>
        <taxon>Flavobacteriales</taxon>
        <taxon>Flavobacteriaceae</taxon>
        <taxon>Aquimarina</taxon>
    </lineage>
</organism>
<evidence type="ECO:0000259" key="2">
    <source>
        <dbReference type="Pfam" id="PF04892"/>
    </source>
</evidence>
<dbReference type="Pfam" id="PF04892">
    <property type="entry name" value="VanZ"/>
    <property type="match status" value="1"/>
</dbReference>
<evidence type="ECO:0000313" key="4">
    <source>
        <dbReference type="Proteomes" id="UP001327027"/>
    </source>
</evidence>
<evidence type="ECO:0000313" key="3">
    <source>
        <dbReference type="EMBL" id="MEB3344122.1"/>
    </source>
</evidence>
<dbReference type="RefSeq" id="WP_324178175.1">
    <property type="nucleotide sequence ID" value="NZ_BAABAW010000016.1"/>
</dbReference>
<sequence length="140" mass="16188">MVIKKLLGHKILLALLIVYIITITWASLAKFIVPLSINMQGGDKIGHFVAYFIFTLVLFSFLFFSERRNENFRQSLIRSSIICFFYGGLMELLQMLLTNYRSPEWNDMLANTSGIIFAAIILKLFENKLIVFNKEKKPVT</sequence>
<protein>
    <submittedName>
        <fullName evidence="3">VanZ family protein</fullName>
    </submittedName>
</protein>
<feature type="transmembrane region" description="Helical" evidence="1">
    <location>
        <begin position="45"/>
        <end position="64"/>
    </location>
</feature>
<feature type="domain" description="VanZ-like" evidence="2">
    <location>
        <begin position="33"/>
        <end position="125"/>
    </location>
</feature>
<gene>
    <name evidence="3" type="ORF">U6A24_01550</name>
</gene>
<feature type="transmembrane region" description="Helical" evidence="1">
    <location>
        <begin position="108"/>
        <end position="125"/>
    </location>
</feature>
<keyword evidence="1" id="KW-0472">Membrane</keyword>
<reference evidence="3 4" key="1">
    <citation type="journal article" date="2013" name="Int. J. Syst. Evol. Microbiol.">
        <title>Aquimarina gracilis sp. nov., isolated from the gut microflora of a mussel, Mytilus coruscus, and emended description of Aquimarina spongiae.</title>
        <authorList>
            <person name="Park S.C."/>
            <person name="Choe H.N."/>
            <person name="Baik K.S."/>
            <person name="Seong C.N."/>
        </authorList>
    </citation>
    <scope>NUCLEOTIDE SEQUENCE [LARGE SCALE GENOMIC DNA]</scope>
    <source>
        <strain evidence="3 4">PSC32</strain>
    </source>
</reference>
<accession>A0ABU5ZRY1</accession>
<dbReference type="PANTHER" id="PTHR28008">
    <property type="entry name" value="DOMAIN PROTEIN, PUTATIVE (AFU_ORTHOLOGUE AFUA_3G10980)-RELATED"/>
    <property type="match status" value="1"/>
</dbReference>
<dbReference type="NCBIfam" id="NF037970">
    <property type="entry name" value="vanZ_1"/>
    <property type="match status" value="1"/>
</dbReference>
<feature type="transmembrane region" description="Helical" evidence="1">
    <location>
        <begin position="76"/>
        <end position="96"/>
    </location>
</feature>
<dbReference type="Proteomes" id="UP001327027">
    <property type="component" value="Unassembled WGS sequence"/>
</dbReference>
<dbReference type="EMBL" id="JAYKLX010000001">
    <property type="protein sequence ID" value="MEB3344122.1"/>
    <property type="molecule type" value="Genomic_DNA"/>
</dbReference>
<proteinExistence type="predicted"/>
<dbReference type="InterPro" id="IPR006976">
    <property type="entry name" value="VanZ-like"/>
</dbReference>